<dbReference type="PANTHER" id="PTHR34701">
    <property type="entry name" value="TRANSCRIPTIONAL REGULATOR MRAZ"/>
    <property type="match status" value="1"/>
</dbReference>
<dbReference type="KEGG" id="shv:AAT16_05390"/>
<dbReference type="SUPFAM" id="SSF89447">
    <property type="entry name" value="AbrB/MazE/MraZ-like"/>
    <property type="match status" value="1"/>
</dbReference>
<feature type="domain" description="SpoVT-AbrB" evidence="8">
    <location>
        <begin position="76"/>
        <end position="119"/>
    </location>
</feature>
<dbReference type="PANTHER" id="PTHR34701:SF1">
    <property type="entry name" value="TRANSCRIPTIONAL REGULATOR MRAZ"/>
    <property type="match status" value="1"/>
</dbReference>
<dbReference type="FunFam" id="3.40.1550.20:FF:000002">
    <property type="entry name" value="Transcriptional regulator MraZ"/>
    <property type="match status" value="1"/>
</dbReference>
<keyword evidence="6 7" id="KW-0804">Transcription</keyword>
<evidence type="ECO:0000256" key="5">
    <source>
        <dbReference type="ARBA" id="ARBA00023125"/>
    </source>
</evidence>
<name>A0A0F7HKK6_9STAP</name>
<reference evidence="9 11" key="1">
    <citation type="journal article" date="2015" name="Int. J. Syst. Evol. Microbiol.">
        <title>Complete genome sequence of Salinicoccus halodurans H3B36, isolated from the Qaidam Basin in China.</title>
        <authorList>
            <person name="Jiang K."/>
            <person name="Xue Y."/>
            <person name="Ma Y."/>
        </authorList>
    </citation>
    <scope>NUCLEOTIDE SEQUENCE [LARGE SCALE GENOMIC DNA]</scope>
    <source>
        <strain evidence="9 11">H3B36</strain>
    </source>
</reference>
<accession>A0A0F7HKK6</accession>
<comment type="similarity">
    <text evidence="7">Belongs to the MraZ family.</text>
</comment>
<keyword evidence="3" id="KW-0677">Repeat</keyword>
<keyword evidence="9" id="KW-0132">Cell division</keyword>
<dbReference type="GO" id="GO:0003700">
    <property type="term" value="F:DNA-binding transcription factor activity"/>
    <property type="evidence" value="ECO:0007669"/>
    <property type="project" value="UniProtKB-UniRule"/>
</dbReference>
<evidence type="ECO:0000313" key="11">
    <source>
        <dbReference type="Proteomes" id="UP000034029"/>
    </source>
</evidence>
<evidence type="ECO:0000256" key="1">
    <source>
        <dbReference type="ARBA" id="ARBA00013860"/>
    </source>
</evidence>
<dbReference type="InterPro" id="IPR020603">
    <property type="entry name" value="MraZ_dom"/>
</dbReference>
<keyword evidence="2 7" id="KW-0963">Cytoplasm</keyword>
<dbReference type="EMBL" id="FOTB01000001">
    <property type="protein sequence ID" value="SFK54487.1"/>
    <property type="molecule type" value="Genomic_DNA"/>
</dbReference>
<sequence>MFMGEFKHQLDAKGRMIVPSRFREELNEQFIITRGLDKCLFGYTMDEWAKIEEKMKALPLTKKDARKFMRLFFSGATAVELDKQGRINIPQNLRDYAGLTKECTVIGVSGRIEIWDTMEWDTFYSESEENFEDIAEDLIDFDL</sequence>
<dbReference type="Gene3D" id="3.40.1550.20">
    <property type="entry name" value="Transcriptional regulator MraZ domain"/>
    <property type="match status" value="1"/>
</dbReference>
<dbReference type="GO" id="GO:0009295">
    <property type="term" value="C:nucleoid"/>
    <property type="evidence" value="ECO:0007669"/>
    <property type="project" value="UniProtKB-SubCell"/>
</dbReference>
<dbReference type="GO" id="GO:0000976">
    <property type="term" value="F:transcription cis-regulatory region binding"/>
    <property type="evidence" value="ECO:0007669"/>
    <property type="project" value="TreeGrafter"/>
</dbReference>
<keyword evidence="5 7" id="KW-0238">DNA-binding</keyword>
<feature type="domain" description="SpoVT-AbrB" evidence="8">
    <location>
        <begin position="5"/>
        <end position="47"/>
    </location>
</feature>
<dbReference type="GO" id="GO:0005737">
    <property type="term" value="C:cytoplasm"/>
    <property type="evidence" value="ECO:0007669"/>
    <property type="project" value="UniProtKB-UniRule"/>
</dbReference>
<evidence type="ECO:0000256" key="6">
    <source>
        <dbReference type="ARBA" id="ARBA00023163"/>
    </source>
</evidence>
<dbReference type="InterPro" id="IPR038619">
    <property type="entry name" value="MraZ_sf"/>
</dbReference>
<evidence type="ECO:0000256" key="2">
    <source>
        <dbReference type="ARBA" id="ARBA00022490"/>
    </source>
</evidence>
<evidence type="ECO:0000256" key="4">
    <source>
        <dbReference type="ARBA" id="ARBA00023015"/>
    </source>
</evidence>
<dbReference type="Proteomes" id="UP000034029">
    <property type="component" value="Chromosome"/>
</dbReference>
<reference evidence="10 12" key="3">
    <citation type="submission" date="2016-10" db="EMBL/GenBank/DDBJ databases">
        <authorList>
            <person name="Varghese N."/>
            <person name="Submissions S."/>
        </authorList>
    </citation>
    <scope>NUCLEOTIDE SEQUENCE [LARGE SCALE GENOMIC DNA]</scope>
    <source>
        <strain evidence="10 12">CGMCC 1.6501</strain>
    </source>
</reference>
<dbReference type="OrthoDB" id="9807753at2"/>
<dbReference type="NCBIfam" id="TIGR00242">
    <property type="entry name" value="division/cell wall cluster transcriptional repressor MraZ"/>
    <property type="match status" value="1"/>
</dbReference>
<dbReference type="Pfam" id="PF02381">
    <property type="entry name" value="MraZ"/>
    <property type="match status" value="2"/>
</dbReference>
<organism evidence="10 12">
    <name type="scientific">Salinicoccus halodurans</name>
    <dbReference type="NCBI Taxonomy" id="407035"/>
    <lineage>
        <taxon>Bacteria</taxon>
        <taxon>Bacillati</taxon>
        <taxon>Bacillota</taxon>
        <taxon>Bacilli</taxon>
        <taxon>Bacillales</taxon>
        <taxon>Staphylococcaceae</taxon>
        <taxon>Salinicoccus</taxon>
    </lineage>
</organism>
<dbReference type="GO" id="GO:2000143">
    <property type="term" value="P:negative regulation of DNA-templated transcription initiation"/>
    <property type="evidence" value="ECO:0007669"/>
    <property type="project" value="TreeGrafter"/>
</dbReference>
<evidence type="ECO:0000313" key="10">
    <source>
        <dbReference type="EMBL" id="SFK54487.1"/>
    </source>
</evidence>
<keyword evidence="4 7" id="KW-0805">Transcription regulation</keyword>
<comment type="subcellular location">
    <subcellularLocation>
        <location evidence="7">Cytoplasm</location>
        <location evidence="7">Nucleoid</location>
    </subcellularLocation>
</comment>
<protein>
    <recommendedName>
        <fullName evidence="1 7">Transcriptional regulator MraZ</fullName>
    </recommendedName>
</protein>
<dbReference type="CDD" id="cd16320">
    <property type="entry name" value="MraZ_N"/>
    <property type="match status" value="1"/>
</dbReference>
<evidence type="ECO:0000259" key="8">
    <source>
        <dbReference type="PROSITE" id="PS51740"/>
    </source>
</evidence>
<dbReference type="Proteomes" id="UP000183090">
    <property type="component" value="Unassembled WGS sequence"/>
</dbReference>
<dbReference type="InterPro" id="IPR037914">
    <property type="entry name" value="SpoVT-AbrB_sf"/>
</dbReference>
<dbReference type="CDD" id="cd16321">
    <property type="entry name" value="MraZ_C"/>
    <property type="match status" value="1"/>
</dbReference>
<dbReference type="InterPro" id="IPR003444">
    <property type="entry name" value="MraZ"/>
</dbReference>
<dbReference type="HAMAP" id="MF_01008">
    <property type="entry name" value="MraZ"/>
    <property type="match status" value="1"/>
</dbReference>
<dbReference type="RefSeq" id="WP_046789887.1">
    <property type="nucleotide sequence ID" value="NZ_CP011366.1"/>
</dbReference>
<dbReference type="InterPro" id="IPR035644">
    <property type="entry name" value="MraZ_C"/>
</dbReference>
<evidence type="ECO:0000256" key="3">
    <source>
        <dbReference type="ARBA" id="ARBA00022737"/>
    </source>
</evidence>
<dbReference type="GO" id="GO:0051301">
    <property type="term" value="P:cell division"/>
    <property type="evidence" value="ECO:0007669"/>
    <property type="project" value="UniProtKB-KW"/>
</dbReference>
<dbReference type="InterPro" id="IPR035642">
    <property type="entry name" value="MraZ_N"/>
</dbReference>
<dbReference type="AlphaFoldDB" id="A0A0F7HKK6"/>
<keyword evidence="11" id="KW-1185">Reference proteome</keyword>
<dbReference type="EMBL" id="CP011366">
    <property type="protein sequence ID" value="AKG73699.1"/>
    <property type="molecule type" value="Genomic_DNA"/>
</dbReference>
<evidence type="ECO:0000313" key="9">
    <source>
        <dbReference type="EMBL" id="AKG73699.1"/>
    </source>
</evidence>
<gene>
    <name evidence="7" type="primary">mraZ</name>
    <name evidence="9" type="ORF">AAT16_05390</name>
    <name evidence="10" type="ORF">SAMN05216235_0318</name>
</gene>
<evidence type="ECO:0000256" key="7">
    <source>
        <dbReference type="HAMAP-Rule" id="MF_01008"/>
    </source>
</evidence>
<evidence type="ECO:0000313" key="12">
    <source>
        <dbReference type="Proteomes" id="UP000183090"/>
    </source>
</evidence>
<reference evidence="11" key="2">
    <citation type="submission" date="2015-04" db="EMBL/GenBank/DDBJ databases">
        <title>Complete genome sequence of Salinicoccus halodurans strain H3B36, isolated from the Qaidam basin of China.</title>
        <authorList>
            <person name="Ma Y."/>
            <person name="Jiang K."/>
            <person name="Xue Y."/>
        </authorList>
    </citation>
    <scope>NUCLEOTIDE SEQUENCE [LARGE SCALE GENOMIC DNA]</scope>
    <source>
        <strain evidence="11">H3B36</strain>
    </source>
</reference>
<comment type="subunit">
    <text evidence="7">Forms oligomers.</text>
</comment>
<proteinExistence type="inferred from homology"/>
<dbReference type="PROSITE" id="PS51740">
    <property type="entry name" value="SPOVT_ABRB"/>
    <property type="match status" value="2"/>
</dbReference>
<keyword evidence="9" id="KW-0131">Cell cycle</keyword>
<dbReference type="InterPro" id="IPR007159">
    <property type="entry name" value="SpoVT-AbrB_dom"/>
</dbReference>